<evidence type="ECO:0000256" key="1">
    <source>
        <dbReference type="SAM" id="Phobius"/>
    </source>
</evidence>
<dbReference type="PROSITE" id="PS00409">
    <property type="entry name" value="PROKAR_NTER_METHYL"/>
    <property type="match status" value="1"/>
</dbReference>
<proteinExistence type="predicted"/>
<organism evidence="2 3">
    <name type="scientific">Limimaricola variabilis</name>
    <dbReference type="NCBI Taxonomy" id="1492771"/>
    <lineage>
        <taxon>Bacteria</taxon>
        <taxon>Pseudomonadati</taxon>
        <taxon>Pseudomonadota</taxon>
        <taxon>Alphaproteobacteria</taxon>
        <taxon>Rhodobacterales</taxon>
        <taxon>Paracoccaceae</taxon>
        <taxon>Limimaricola</taxon>
    </lineage>
</organism>
<name>A0ABR6HN83_9RHOB</name>
<gene>
    <name evidence="2" type="ORF">FHS00_001575</name>
</gene>
<evidence type="ECO:0008006" key="4">
    <source>
        <dbReference type="Google" id="ProtNLM"/>
    </source>
</evidence>
<dbReference type="Pfam" id="PF07963">
    <property type="entry name" value="N_methyl"/>
    <property type="match status" value="1"/>
</dbReference>
<keyword evidence="1" id="KW-1133">Transmembrane helix</keyword>
<keyword evidence="1" id="KW-0812">Transmembrane</keyword>
<dbReference type="EMBL" id="JACIBX010000004">
    <property type="protein sequence ID" value="MBB3711999.1"/>
    <property type="molecule type" value="Genomic_DNA"/>
</dbReference>
<protein>
    <recommendedName>
        <fullName evidence="4">Prepilin-type N-terminal cleavage/methylation domain-containing protein</fullName>
    </recommendedName>
</protein>
<reference evidence="2 3" key="1">
    <citation type="submission" date="2020-08" db="EMBL/GenBank/DDBJ databases">
        <title>Genomic Encyclopedia of Type Strains, Phase III (KMG-III): the genomes of soil and plant-associated and newly described type strains.</title>
        <authorList>
            <person name="Whitman W."/>
        </authorList>
    </citation>
    <scope>NUCLEOTIDE SEQUENCE [LARGE SCALE GENOMIC DNA]</scope>
    <source>
        <strain evidence="2 3">CECT 8572</strain>
    </source>
</reference>
<keyword evidence="3" id="KW-1185">Reference proteome</keyword>
<accession>A0ABR6HN83</accession>
<dbReference type="Proteomes" id="UP000576152">
    <property type="component" value="Unassembled WGS sequence"/>
</dbReference>
<dbReference type="RefSeq" id="WP_183471560.1">
    <property type="nucleotide sequence ID" value="NZ_JACIBX010000004.1"/>
</dbReference>
<comment type="caution">
    <text evidence="2">The sequence shown here is derived from an EMBL/GenBank/DDBJ whole genome shotgun (WGS) entry which is preliminary data.</text>
</comment>
<evidence type="ECO:0000313" key="3">
    <source>
        <dbReference type="Proteomes" id="UP000576152"/>
    </source>
</evidence>
<feature type="transmembrane region" description="Helical" evidence="1">
    <location>
        <begin position="21"/>
        <end position="42"/>
    </location>
</feature>
<evidence type="ECO:0000313" key="2">
    <source>
        <dbReference type="EMBL" id="MBB3711999.1"/>
    </source>
</evidence>
<keyword evidence="1" id="KW-0472">Membrane</keyword>
<sequence>MRSKGDRPAAPRRPRRNPRAGVTLLELLVSLAMMAALALILASTLDVTARGAGRLGAEARGLAPLLDRATLRRWIEDMPPGAILAGSAERMSFDTLIDAPPFWAGDLTRISIERSGDAVRAVALLPSGDIGREILLSEDGAGFALAYWGRLPSGVGHAWFTEWPPGAGLPDLVRIGYDIDGRAAPPLSVRPARAAHHSVMSLSSLSPPG</sequence>
<dbReference type="InterPro" id="IPR012902">
    <property type="entry name" value="N_methyl_site"/>
</dbReference>